<evidence type="ECO:0000259" key="7">
    <source>
        <dbReference type="Pfam" id="PF02687"/>
    </source>
</evidence>
<dbReference type="InterPro" id="IPR038766">
    <property type="entry name" value="Membrane_comp_ABC_pdt"/>
</dbReference>
<dbReference type="PANTHER" id="PTHR30287:SF1">
    <property type="entry name" value="INNER MEMBRANE PROTEIN"/>
    <property type="match status" value="1"/>
</dbReference>
<dbReference type="EMBL" id="JAPKMY010000010">
    <property type="protein sequence ID" value="MCX5469368.1"/>
    <property type="molecule type" value="Genomic_DNA"/>
</dbReference>
<keyword evidence="3 6" id="KW-0812">Transmembrane</keyword>
<evidence type="ECO:0000256" key="3">
    <source>
        <dbReference type="ARBA" id="ARBA00022692"/>
    </source>
</evidence>
<keyword evidence="4 6" id="KW-1133">Transmembrane helix</keyword>
<sequence>MLNLFKPLFRQSFASSGIYLLIVALSLAISATTALKFSNDQVKQAVTLQAAKMQAADLVLSDTNPIDPQWLKEAEQLKLKQSHVTMFSSMASTHDQFVMVNVKAVDQAFPLRGELRIRPQQPLQRGGIWLSKRAQELLKLNLGDQVQIANGQFKVTGIIEHDSNQELGFSAFSPTVIIAQADVVKTGAIQIGSRIEYRLLMAGEKQSIEAYQAFFKTFIAQEKQKSSQQLISSQQEYSTALDTRQATSEVQRLPAQSEQSPQDLQNTDQALDAQSNLRLRNADEGNSRLLKPIENLDTFLQLANILTILLCGLAIALTSQRYVQQNQDHIALMRCMGASKRQIFQAYLSLLSVVILIAIVIGSLLGLVLGYSLLQLMLQMIPNLEVQFSIWQIFSGPLPIAIFTSAIVLMGFILPSLWQLLNTPPIRVIRQQEKTAGSILWMMATGLISLIIFSLVLTENLTLTAVVMGAVIVLTGLLYAVVWAVLKALKAMKSGLSAYIRTPSQTALQITALALGLSLITVLAVLRTDLLERWQQQLPEGTPNQFIYGLPPFELEAFKQQLAQQHWKSTPLYPNVKGRLLAKNGQAFPESLIKSNNSLRRELNLTQADHYPQDNIIVAGQSELTEVGQVSVEAKLAEELGIKIGDRLTFSLPEGNLQAQVVNLRTVQWQSFSPNFFFIFTPKTLDENAGSYLGSFYVPAADKGKMVSLIQQFSNTVFIDVSLIFDEIKQLVAVLVKIITVLAVLVSLSGFLVLIACINLLMDERKREVALLRSFGSSKRQLKRMMSMEIGFIGLLAGIVSCFFAEVISAIASYRMEMTLQFHWEIWLILPILMAVLCAVIGRYRLSYLSEIPPLQSLRELN</sequence>
<dbReference type="AlphaFoldDB" id="A0A9X3DWG8"/>
<evidence type="ECO:0000256" key="1">
    <source>
        <dbReference type="ARBA" id="ARBA00004651"/>
    </source>
</evidence>
<evidence type="ECO:0000256" key="6">
    <source>
        <dbReference type="SAM" id="Phobius"/>
    </source>
</evidence>
<keyword evidence="5 6" id="KW-0472">Membrane</keyword>
<feature type="transmembrane region" description="Helical" evidence="6">
    <location>
        <begin position="507"/>
        <end position="526"/>
    </location>
</feature>
<evidence type="ECO:0000256" key="2">
    <source>
        <dbReference type="ARBA" id="ARBA00022475"/>
    </source>
</evidence>
<feature type="transmembrane region" description="Helical" evidence="6">
    <location>
        <begin position="790"/>
        <end position="814"/>
    </location>
</feature>
<dbReference type="GO" id="GO:0005886">
    <property type="term" value="C:plasma membrane"/>
    <property type="evidence" value="ECO:0007669"/>
    <property type="project" value="UniProtKB-SubCell"/>
</dbReference>
<name>A0A9X3DWG8_9GAMM</name>
<feature type="transmembrane region" description="Helical" evidence="6">
    <location>
        <begin position="738"/>
        <end position="762"/>
    </location>
</feature>
<dbReference type="Proteomes" id="UP001146019">
    <property type="component" value="Unassembled WGS sequence"/>
</dbReference>
<evidence type="ECO:0000256" key="5">
    <source>
        <dbReference type="ARBA" id="ARBA00023136"/>
    </source>
</evidence>
<protein>
    <submittedName>
        <fullName evidence="8">FtsX-like permease family protein</fullName>
    </submittedName>
</protein>
<feature type="transmembrane region" description="Helical" evidence="6">
    <location>
        <begin position="344"/>
        <end position="374"/>
    </location>
</feature>
<feature type="domain" description="ABC3 transporter permease C-terminal" evidence="7">
    <location>
        <begin position="741"/>
        <end position="852"/>
    </location>
</feature>
<keyword evidence="2" id="KW-1003">Cell membrane</keyword>
<reference evidence="8" key="1">
    <citation type="submission" date="2022-11" db="EMBL/GenBank/DDBJ databases">
        <title>Biodiversity and phylogenetic relationships of bacteria.</title>
        <authorList>
            <person name="Machado R.A.R."/>
            <person name="Bhat A."/>
            <person name="Loulou A."/>
            <person name="Kallel S."/>
        </authorList>
    </citation>
    <scope>NUCLEOTIDE SEQUENCE</scope>
    <source>
        <strain evidence="8">A-IN1</strain>
    </source>
</reference>
<evidence type="ECO:0000313" key="8">
    <source>
        <dbReference type="EMBL" id="MCX5469368.1"/>
    </source>
</evidence>
<dbReference type="PANTHER" id="PTHR30287">
    <property type="entry name" value="MEMBRANE COMPONENT OF PREDICTED ABC SUPERFAMILY METABOLITE UPTAKE TRANSPORTER"/>
    <property type="match status" value="1"/>
</dbReference>
<evidence type="ECO:0000313" key="9">
    <source>
        <dbReference type="Proteomes" id="UP001146019"/>
    </source>
</evidence>
<keyword evidence="9" id="KW-1185">Reference proteome</keyword>
<feature type="transmembrane region" description="Helical" evidence="6">
    <location>
        <begin position="299"/>
        <end position="323"/>
    </location>
</feature>
<comment type="subcellular location">
    <subcellularLocation>
        <location evidence="1">Cell membrane</location>
        <topology evidence="1">Multi-pass membrane protein</topology>
    </subcellularLocation>
</comment>
<comment type="caution">
    <text evidence="8">The sequence shown here is derived from an EMBL/GenBank/DDBJ whole genome shotgun (WGS) entry which is preliminary data.</text>
</comment>
<feature type="transmembrane region" description="Helical" evidence="6">
    <location>
        <begin position="826"/>
        <end position="846"/>
    </location>
</feature>
<feature type="transmembrane region" description="Helical" evidence="6">
    <location>
        <begin position="439"/>
        <end position="457"/>
    </location>
</feature>
<dbReference type="InterPro" id="IPR003838">
    <property type="entry name" value="ABC3_permease_C"/>
</dbReference>
<accession>A0A9X3DWG8</accession>
<gene>
    <name evidence="8" type="ORF">OSH00_16720</name>
</gene>
<feature type="domain" description="ABC3 transporter permease C-terminal" evidence="7">
    <location>
        <begin position="304"/>
        <end position="420"/>
    </location>
</feature>
<feature type="transmembrane region" description="Helical" evidence="6">
    <location>
        <begin position="394"/>
        <end position="418"/>
    </location>
</feature>
<organism evidence="8 9">
    <name type="scientific">Acinetobacter nematophilus</name>
    <dbReference type="NCBI Taxonomy" id="2994642"/>
    <lineage>
        <taxon>Bacteria</taxon>
        <taxon>Pseudomonadati</taxon>
        <taxon>Pseudomonadota</taxon>
        <taxon>Gammaproteobacteria</taxon>
        <taxon>Moraxellales</taxon>
        <taxon>Moraxellaceae</taxon>
        <taxon>Acinetobacter</taxon>
    </lineage>
</organism>
<proteinExistence type="predicted"/>
<dbReference type="Pfam" id="PF02687">
    <property type="entry name" value="FtsX"/>
    <property type="match status" value="2"/>
</dbReference>
<feature type="transmembrane region" description="Helical" evidence="6">
    <location>
        <begin position="463"/>
        <end position="486"/>
    </location>
</feature>
<dbReference type="RefSeq" id="WP_266131374.1">
    <property type="nucleotide sequence ID" value="NZ_JAPKMY010000010.1"/>
</dbReference>
<evidence type="ECO:0000256" key="4">
    <source>
        <dbReference type="ARBA" id="ARBA00022989"/>
    </source>
</evidence>